<keyword evidence="1" id="KW-0812">Transmembrane</keyword>
<feature type="transmembrane region" description="Helical" evidence="1">
    <location>
        <begin position="118"/>
        <end position="138"/>
    </location>
</feature>
<reference evidence="2 3" key="1">
    <citation type="submission" date="2020-02" db="EMBL/GenBank/DDBJ databases">
        <authorList>
            <person name="Ferguson B K."/>
        </authorList>
    </citation>
    <scope>NUCLEOTIDE SEQUENCE [LARGE SCALE GENOMIC DNA]</scope>
</reference>
<protein>
    <submittedName>
        <fullName evidence="2">Uncharacterized protein</fullName>
    </submittedName>
</protein>
<feature type="transmembrane region" description="Helical" evidence="1">
    <location>
        <begin position="144"/>
        <end position="167"/>
    </location>
</feature>
<keyword evidence="1" id="KW-0472">Membrane</keyword>
<organism evidence="2 3">
    <name type="scientific">Trichogramma brassicae</name>
    <dbReference type="NCBI Taxonomy" id="86971"/>
    <lineage>
        <taxon>Eukaryota</taxon>
        <taxon>Metazoa</taxon>
        <taxon>Ecdysozoa</taxon>
        <taxon>Arthropoda</taxon>
        <taxon>Hexapoda</taxon>
        <taxon>Insecta</taxon>
        <taxon>Pterygota</taxon>
        <taxon>Neoptera</taxon>
        <taxon>Endopterygota</taxon>
        <taxon>Hymenoptera</taxon>
        <taxon>Apocrita</taxon>
        <taxon>Proctotrupomorpha</taxon>
        <taxon>Chalcidoidea</taxon>
        <taxon>Trichogrammatidae</taxon>
        <taxon>Trichogramma</taxon>
    </lineage>
</organism>
<name>A0A6H5HWI3_9HYME</name>
<dbReference type="Proteomes" id="UP000479190">
    <property type="component" value="Unassembled WGS sequence"/>
</dbReference>
<gene>
    <name evidence="2" type="ORF">TBRA_LOCUS1756</name>
</gene>
<sequence>YIFIIVNIYHFIVNNYFLYLYSFDLIPSAMSTDYTLCTQGCSKYLPACERHVRGRQFVRYYKNILSKCSLHILSLRHARSCFHQSYLIFYFGKFTCTSIVMKFHTVQKQKNWDTRFSWTFYVQGYLFFYSIQYELILLPQLLLYTYLYTVIVHYILCMRLLLLLYICGFIGKMYYVRSTSEASLELAQTAFTELTQSLAHRASSTRTRCFTNDLPLRSRVDAVSHRHRDRITRTCLPAPRAIPLRSFAAAAAAARHAFRAPTRRKSSSTVPYCRTPAMVNQKRLTAPWLLFLLLTACRAAITMYAATRNCIYLHVSNAAASWRAQDVRLITENAARGGHQRQRILLG</sequence>
<evidence type="ECO:0000313" key="3">
    <source>
        <dbReference type="Proteomes" id="UP000479190"/>
    </source>
</evidence>
<evidence type="ECO:0000313" key="2">
    <source>
        <dbReference type="EMBL" id="CAB0029729.1"/>
    </source>
</evidence>
<feature type="transmembrane region" description="Helical" evidence="1">
    <location>
        <begin position="288"/>
        <end position="306"/>
    </location>
</feature>
<accession>A0A6H5HWI3</accession>
<dbReference type="EMBL" id="CADCXV010000336">
    <property type="protein sequence ID" value="CAB0029729.1"/>
    <property type="molecule type" value="Genomic_DNA"/>
</dbReference>
<keyword evidence="1" id="KW-1133">Transmembrane helix</keyword>
<keyword evidence="3" id="KW-1185">Reference proteome</keyword>
<feature type="non-terminal residue" evidence="2">
    <location>
        <position position="1"/>
    </location>
</feature>
<proteinExistence type="predicted"/>
<dbReference type="AlphaFoldDB" id="A0A6H5HWI3"/>
<evidence type="ECO:0000256" key="1">
    <source>
        <dbReference type="SAM" id="Phobius"/>
    </source>
</evidence>